<sequence length="62" mass="6113">MPAATSTACVRGVEMLRAGVCGFSGGAARKGPEAEELSAGGWPPNEYARGGRSASSPSGSTL</sequence>
<reference evidence="2 3" key="1">
    <citation type="submission" date="2016-10" db="EMBL/GenBank/DDBJ databases">
        <title>Genome sequence of the basidiomycete white-rot fungus Trametes pubescens.</title>
        <authorList>
            <person name="Makela M.R."/>
            <person name="Granchi Z."/>
            <person name="Peng M."/>
            <person name="De Vries R.P."/>
            <person name="Grigoriev I."/>
            <person name="Riley R."/>
            <person name="Hilden K."/>
        </authorList>
    </citation>
    <scope>NUCLEOTIDE SEQUENCE [LARGE SCALE GENOMIC DNA]</scope>
    <source>
        <strain evidence="2 3">FBCC735</strain>
    </source>
</reference>
<comment type="caution">
    <text evidence="2">The sequence shown here is derived from an EMBL/GenBank/DDBJ whole genome shotgun (WGS) entry which is preliminary data.</text>
</comment>
<keyword evidence="3" id="KW-1185">Reference proteome</keyword>
<dbReference type="Proteomes" id="UP000184267">
    <property type="component" value="Unassembled WGS sequence"/>
</dbReference>
<evidence type="ECO:0000256" key="1">
    <source>
        <dbReference type="SAM" id="MobiDB-lite"/>
    </source>
</evidence>
<evidence type="ECO:0000313" key="3">
    <source>
        <dbReference type="Proteomes" id="UP000184267"/>
    </source>
</evidence>
<evidence type="ECO:0000313" key="2">
    <source>
        <dbReference type="EMBL" id="OJT14844.1"/>
    </source>
</evidence>
<accession>A0A1M2W4Q0</accession>
<name>A0A1M2W4Q0_TRAPU</name>
<dbReference type="AlphaFoldDB" id="A0A1M2W4Q0"/>
<proteinExistence type="predicted"/>
<protein>
    <submittedName>
        <fullName evidence="2">Uncharacterized protein</fullName>
    </submittedName>
</protein>
<gene>
    <name evidence="2" type="ORF">TRAPUB_8587</name>
</gene>
<feature type="region of interest" description="Disordered" evidence="1">
    <location>
        <begin position="25"/>
        <end position="62"/>
    </location>
</feature>
<organism evidence="2 3">
    <name type="scientific">Trametes pubescens</name>
    <name type="common">White-rot fungus</name>
    <dbReference type="NCBI Taxonomy" id="154538"/>
    <lineage>
        <taxon>Eukaryota</taxon>
        <taxon>Fungi</taxon>
        <taxon>Dikarya</taxon>
        <taxon>Basidiomycota</taxon>
        <taxon>Agaricomycotina</taxon>
        <taxon>Agaricomycetes</taxon>
        <taxon>Polyporales</taxon>
        <taxon>Polyporaceae</taxon>
        <taxon>Trametes</taxon>
    </lineage>
</organism>
<feature type="compositionally biased region" description="Low complexity" evidence="1">
    <location>
        <begin position="48"/>
        <end position="62"/>
    </location>
</feature>
<dbReference type="EMBL" id="MNAD01000233">
    <property type="protein sequence ID" value="OJT14844.1"/>
    <property type="molecule type" value="Genomic_DNA"/>
</dbReference>